<gene>
    <name evidence="3" type="ORF">AK830_g11760</name>
</gene>
<sequence length="665" mass="71438">MSLPSDANTVEELHRQLQEANARTARLEKLLQAKLSTDVAPSNPVAGDAPLAHGGFQLPHYAIPSAKGNALARSKSTISYPTQMPSPLMDRDARFHAHKRQRRAFSQQSGSAPLMSRSISNRSESNMPFVQTGPIAPLAPAVNPALDRFCSSHDEPANQSLQGGPSQRLPSVQESTPLSGFGMDPDVFLARWDESQHGLESYLPSRPNDSCNDMFQYTIPSGCPSMISGSSAAETTSPLTRQNSSFDNIGAVDMGRLASSQSQGTDAFLSQDSFFSLNAANGVYSGTKRPAHDQVLLGLGASLPPTAPHQYASSAPNGNSFLSSPDSSNMERSVSNTSMASTKSTASTLELRAKVARERIIQQAASTSLAPRPQEPAAKPNLSNTANKKDAKVLMNKSNYQRPKHPKVFCDQCTEHPEGFRGDHELRRHVNAKHEGVVKKFICRDPATVGLESKVQAINPLSKCKACVGGKQYGAYYNAAAHLRRTHFKPKTPRGKNKAADERRGGKGGGDWPPMAVLKLWFEEKLVKIDQQDDLSPDEDDLDADMADSEVPDIAVNTQMEMFSGIGSNMSPFDMENYDLTVDGATDAHAILGVATDMGPISSASGGFGFSPYSDGSPLTGLDTEYAYSDQGASVYGTNLSSSNTITPSTFQDMSQLNVTGAMWA</sequence>
<feature type="compositionally biased region" description="Low complexity" evidence="1">
    <location>
        <begin position="335"/>
        <end position="347"/>
    </location>
</feature>
<dbReference type="STRING" id="78410.A0A0P7ALG6"/>
<dbReference type="AlphaFoldDB" id="A0A0P7ALG6"/>
<dbReference type="EMBL" id="LKCW01000299">
    <property type="protein sequence ID" value="KPM34821.1"/>
    <property type="molecule type" value="Genomic_DNA"/>
</dbReference>
<feature type="domain" description="DUF7896" evidence="2">
    <location>
        <begin position="438"/>
        <end position="524"/>
    </location>
</feature>
<feature type="compositionally biased region" description="Basic residues" evidence="1">
    <location>
        <begin position="488"/>
        <end position="497"/>
    </location>
</feature>
<name>A0A0P7ALG6_9HYPO</name>
<feature type="region of interest" description="Disordered" evidence="1">
    <location>
        <begin position="488"/>
        <end position="512"/>
    </location>
</feature>
<dbReference type="PANTHER" id="PTHR42031:SF1">
    <property type="entry name" value="KEY LIME PATHOGENICITY PROTEIN"/>
    <property type="match status" value="1"/>
</dbReference>
<evidence type="ECO:0000259" key="2">
    <source>
        <dbReference type="Pfam" id="PF25438"/>
    </source>
</evidence>
<evidence type="ECO:0000256" key="1">
    <source>
        <dbReference type="SAM" id="MobiDB-lite"/>
    </source>
</evidence>
<dbReference type="InterPro" id="IPR057218">
    <property type="entry name" value="DUF7896"/>
</dbReference>
<dbReference type="PANTHER" id="PTHR42031">
    <property type="entry name" value="KEY LIME PATHOGENICITY PROTEIN"/>
    <property type="match status" value="1"/>
</dbReference>
<reference evidence="3 4" key="1">
    <citation type="submission" date="2015-09" db="EMBL/GenBank/DDBJ databases">
        <title>Draft genome of a European isolate of the apple canker pathogen Neonectria ditissima.</title>
        <authorList>
            <person name="Gomez-Cortecero A."/>
            <person name="Harrison R.J."/>
            <person name="Armitage A.D."/>
        </authorList>
    </citation>
    <scope>NUCLEOTIDE SEQUENCE [LARGE SCALE GENOMIC DNA]</scope>
    <source>
        <strain evidence="3 4">R09/05</strain>
    </source>
</reference>
<dbReference type="Pfam" id="PF25438">
    <property type="entry name" value="DUF7896"/>
    <property type="match status" value="1"/>
</dbReference>
<comment type="caution">
    <text evidence="3">The sequence shown here is derived from an EMBL/GenBank/DDBJ whole genome shotgun (WGS) entry which is preliminary data.</text>
</comment>
<evidence type="ECO:0000313" key="3">
    <source>
        <dbReference type="EMBL" id="KPM34821.1"/>
    </source>
</evidence>
<protein>
    <recommendedName>
        <fullName evidence="2">DUF7896 domain-containing protein</fullName>
    </recommendedName>
</protein>
<feature type="compositionally biased region" description="Polar residues" evidence="1">
    <location>
        <begin position="311"/>
        <end position="334"/>
    </location>
</feature>
<keyword evidence="4" id="KW-1185">Reference proteome</keyword>
<dbReference type="OrthoDB" id="5377599at2759"/>
<accession>A0A0P7ALG6</accession>
<feature type="compositionally biased region" description="Polar residues" evidence="1">
    <location>
        <begin position="157"/>
        <end position="178"/>
    </location>
</feature>
<dbReference type="Proteomes" id="UP000050424">
    <property type="component" value="Unassembled WGS sequence"/>
</dbReference>
<feature type="region of interest" description="Disordered" evidence="1">
    <location>
        <begin position="364"/>
        <end position="389"/>
    </location>
</feature>
<organism evidence="3 4">
    <name type="scientific">Neonectria ditissima</name>
    <dbReference type="NCBI Taxonomy" id="78410"/>
    <lineage>
        <taxon>Eukaryota</taxon>
        <taxon>Fungi</taxon>
        <taxon>Dikarya</taxon>
        <taxon>Ascomycota</taxon>
        <taxon>Pezizomycotina</taxon>
        <taxon>Sordariomycetes</taxon>
        <taxon>Hypocreomycetidae</taxon>
        <taxon>Hypocreales</taxon>
        <taxon>Nectriaceae</taxon>
        <taxon>Neonectria</taxon>
    </lineage>
</organism>
<evidence type="ECO:0000313" key="4">
    <source>
        <dbReference type="Proteomes" id="UP000050424"/>
    </source>
</evidence>
<feature type="region of interest" description="Disordered" evidence="1">
    <location>
        <begin position="308"/>
        <end position="347"/>
    </location>
</feature>
<proteinExistence type="predicted"/>
<feature type="region of interest" description="Disordered" evidence="1">
    <location>
        <begin position="146"/>
        <end position="180"/>
    </location>
</feature>